<proteinExistence type="predicted"/>
<dbReference type="GO" id="GO:0016020">
    <property type="term" value="C:membrane"/>
    <property type="evidence" value="ECO:0007669"/>
    <property type="project" value="InterPro"/>
</dbReference>
<gene>
    <name evidence="7" type="ORF">Cvel_27628</name>
</gene>
<feature type="binding site" evidence="5">
    <location>
        <position position="91"/>
    </location>
    <ligand>
        <name>chlorophyll a</name>
        <dbReference type="ChEBI" id="CHEBI:58416"/>
        <label>1</label>
    </ligand>
</feature>
<evidence type="ECO:0008006" key="8">
    <source>
        <dbReference type="Google" id="ProtNLM"/>
    </source>
</evidence>
<keyword evidence="4" id="KW-0934">Plastid</keyword>
<keyword evidence="5" id="KW-0148">Chlorophyll</keyword>
<evidence type="ECO:0000256" key="5">
    <source>
        <dbReference type="PIRSR" id="PIRSR601344-1"/>
    </source>
</evidence>
<dbReference type="InterPro" id="IPR022796">
    <property type="entry name" value="Chloroa_b-bind"/>
</dbReference>
<feature type="chain" id="PRO_5005191824" description="Plastid light harvesting protein" evidence="6">
    <location>
        <begin position="17"/>
        <end position="273"/>
    </location>
</feature>
<keyword evidence="3" id="KW-0602">Photosynthesis</keyword>
<dbReference type="PhylomeDB" id="A0A0G4HHB2"/>
<feature type="binding site" evidence="5">
    <location>
        <position position="221"/>
    </location>
    <ligand>
        <name>chlorophyll a</name>
        <dbReference type="ChEBI" id="CHEBI:58416"/>
        <label>1</label>
    </ligand>
</feature>
<feature type="binding site" evidence="5">
    <location>
        <position position="94"/>
    </location>
    <ligand>
        <name>chlorophyll a</name>
        <dbReference type="ChEBI" id="CHEBI:58416"/>
        <label>1</label>
    </ligand>
</feature>
<feature type="binding site" description="axial binding residue" evidence="5">
    <location>
        <position position="51"/>
    </location>
    <ligand>
        <name>chlorophyll b</name>
        <dbReference type="ChEBI" id="CHEBI:61721"/>
        <label>1</label>
    </ligand>
    <ligandPart>
        <name>Mg</name>
        <dbReference type="ChEBI" id="CHEBI:25107"/>
    </ligandPart>
</feature>
<dbReference type="PANTHER" id="PTHR21649">
    <property type="entry name" value="CHLOROPHYLL A/B BINDING PROTEIN"/>
    <property type="match status" value="1"/>
</dbReference>
<feature type="binding site" evidence="5">
    <location>
        <position position="216"/>
    </location>
    <ligand>
        <name>chlorophyll a</name>
        <dbReference type="ChEBI" id="CHEBI:58416"/>
        <label>5</label>
    </ligand>
</feature>
<evidence type="ECO:0000256" key="1">
    <source>
        <dbReference type="ARBA" id="ARBA00004229"/>
    </source>
</evidence>
<sequence length="273" mass="31185">MFRYLSLCLCLVRAGAFTPPPRPLPSFSKSTQRGVDKLHAGRGVSGEKRLYFNSNNIRDWAGITPGLGFWDPVGFVNSYGMRKVALFQEAEIKHGRVAMLAVLGYLFAEAFHPFFLQSFDVEPGWKYLPLIITNEKKLLADMKEQMDPGLFWGFLPWLVFFFELQSYRRDWVSPYTQTDIVMLEEGHEPGASGFDPFKLMPSYENPDGRKWRRTVEIMNGRAAMLGFAVAFIQELIFRKPVMVSIREALQANAGIDIGKYFLKPKNIIPDLVI</sequence>
<dbReference type="AlphaFoldDB" id="A0A0G4HHB2"/>
<feature type="signal peptide" evidence="6">
    <location>
        <begin position="1"/>
        <end position="16"/>
    </location>
</feature>
<name>A0A0G4HHB2_9ALVE</name>
<keyword evidence="6" id="KW-0732">Signal</keyword>
<dbReference type="GO" id="GO:0016168">
    <property type="term" value="F:chlorophyll binding"/>
    <property type="evidence" value="ECO:0007669"/>
    <property type="project" value="UniProtKB-KW"/>
</dbReference>
<feature type="binding site" evidence="5">
    <location>
        <position position="233"/>
    </location>
    <ligand>
        <name>chlorophyll a</name>
        <dbReference type="ChEBI" id="CHEBI:58416"/>
        <label>1</label>
    </ligand>
</feature>
<reference evidence="7" key="1">
    <citation type="submission" date="2014-11" db="EMBL/GenBank/DDBJ databases">
        <authorList>
            <person name="Otto D Thomas"/>
            <person name="Naeem Raeece"/>
        </authorList>
    </citation>
    <scope>NUCLEOTIDE SEQUENCE</scope>
</reference>
<dbReference type="GO" id="GO:0009507">
    <property type="term" value="C:chloroplast"/>
    <property type="evidence" value="ECO:0007669"/>
    <property type="project" value="UniProtKB-SubCell"/>
</dbReference>
<dbReference type="Gene3D" id="1.10.3460.10">
    <property type="entry name" value="Chlorophyll a/b binding protein domain"/>
    <property type="match status" value="1"/>
</dbReference>
<dbReference type="GO" id="GO:0009765">
    <property type="term" value="P:photosynthesis, light harvesting"/>
    <property type="evidence" value="ECO:0007669"/>
    <property type="project" value="InterPro"/>
</dbReference>
<dbReference type="SUPFAM" id="SSF103511">
    <property type="entry name" value="Chlorophyll a-b binding protein"/>
    <property type="match status" value="1"/>
</dbReference>
<feature type="binding site" evidence="5">
    <location>
        <position position="70"/>
    </location>
    <ligand>
        <name>chlorophyll a</name>
        <dbReference type="ChEBI" id="CHEBI:58416"/>
        <label>1</label>
    </ligand>
</feature>
<organism evidence="7">
    <name type="scientific">Chromera velia CCMP2878</name>
    <dbReference type="NCBI Taxonomy" id="1169474"/>
    <lineage>
        <taxon>Eukaryota</taxon>
        <taxon>Sar</taxon>
        <taxon>Alveolata</taxon>
        <taxon>Colpodellida</taxon>
        <taxon>Chromeraceae</taxon>
        <taxon>Chromera</taxon>
    </lineage>
</organism>
<evidence type="ECO:0000256" key="3">
    <source>
        <dbReference type="ARBA" id="ARBA00022531"/>
    </source>
</evidence>
<accession>A0A0G4HHB2</accession>
<keyword evidence="2" id="KW-0150">Chloroplast</keyword>
<protein>
    <recommendedName>
        <fullName evidence="8">Plastid light harvesting protein</fullName>
    </recommendedName>
</protein>
<comment type="subcellular location">
    <subcellularLocation>
        <location evidence="1">Plastid</location>
        <location evidence="1">Chloroplast</location>
    </subcellularLocation>
</comment>
<feature type="binding site" evidence="5">
    <location>
        <position position="219"/>
    </location>
    <ligand>
        <name>chlorophyll a</name>
        <dbReference type="ChEBI" id="CHEBI:58416"/>
        <label>1</label>
    </ligand>
</feature>
<evidence type="ECO:0000256" key="6">
    <source>
        <dbReference type="SAM" id="SignalP"/>
    </source>
</evidence>
<feature type="binding site" description="axial binding residue" evidence="5">
    <location>
        <position position="96"/>
    </location>
    <ligand>
        <name>chlorophyll b</name>
        <dbReference type="ChEBI" id="CHEBI:61721"/>
        <label>1</label>
    </ligand>
    <ligandPart>
        <name>Mg</name>
        <dbReference type="ChEBI" id="CHEBI:25107"/>
    </ligandPart>
</feature>
<evidence type="ECO:0000313" key="7">
    <source>
        <dbReference type="EMBL" id="CEM43535.1"/>
    </source>
</evidence>
<dbReference type="EMBL" id="CDMZ01002709">
    <property type="protein sequence ID" value="CEM43535.1"/>
    <property type="molecule type" value="Genomic_DNA"/>
</dbReference>
<dbReference type="InterPro" id="IPR001344">
    <property type="entry name" value="Chloro_AB-bd_pln"/>
</dbReference>
<evidence type="ECO:0000256" key="2">
    <source>
        <dbReference type="ARBA" id="ARBA00022528"/>
    </source>
</evidence>
<keyword evidence="5" id="KW-0157">Chromophore</keyword>
<dbReference type="VEuPathDB" id="CryptoDB:Cvel_27628"/>
<evidence type="ECO:0000256" key="4">
    <source>
        <dbReference type="ARBA" id="ARBA00022640"/>
    </source>
</evidence>
<dbReference type="Pfam" id="PF00504">
    <property type="entry name" value="Chloroa_b-bind"/>
    <property type="match status" value="1"/>
</dbReference>